<sequence length="122" mass="13690">YVLRHHIKHISRSAFYHLQNIAKIRHCCPNKLLKDFTAGPECRCIGCLLEPGKETILLQYFGFSALAPFSMVSRSSLEGQSLQLSGPCSLEPASQSGSERQTQCRCLIIDLKPSFLIKLIVR</sequence>
<evidence type="ECO:0000313" key="2">
    <source>
        <dbReference type="Proteomes" id="UP000831701"/>
    </source>
</evidence>
<accession>A0ACB8WZS1</accession>
<dbReference type="Proteomes" id="UP000831701">
    <property type="component" value="Chromosome 5"/>
</dbReference>
<name>A0ACB8WZS1_9TELE</name>
<feature type="non-terminal residue" evidence="1">
    <location>
        <position position="1"/>
    </location>
</feature>
<reference evidence="1" key="1">
    <citation type="submission" date="2022-04" db="EMBL/GenBank/DDBJ databases">
        <title>Jade perch genome.</title>
        <authorList>
            <person name="Chao B."/>
        </authorList>
    </citation>
    <scope>NUCLEOTIDE SEQUENCE</scope>
    <source>
        <strain evidence="1">CB-2022</strain>
    </source>
</reference>
<organism evidence="1 2">
    <name type="scientific">Scortum barcoo</name>
    <name type="common">barcoo grunter</name>
    <dbReference type="NCBI Taxonomy" id="214431"/>
    <lineage>
        <taxon>Eukaryota</taxon>
        <taxon>Metazoa</taxon>
        <taxon>Chordata</taxon>
        <taxon>Craniata</taxon>
        <taxon>Vertebrata</taxon>
        <taxon>Euteleostomi</taxon>
        <taxon>Actinopterygii</taxon>
        <taxon>Neopterygii</taxon>
        <taxon>Teleostei</taxon>
        <taxon>Neoteleostei</taxon>
        <taxon>Acanthomorphata</taxon>
        <taxon>Eupercaria</taxon>
        <taxon>Centrarchiformes</taxon>
        <taxon>Terapontoidei</taxon>
        <taxon>Terapontidae</taxon>
        <taxon>Scortum</taxon>
    </lineage>
</organism>
<comment type="caution">
    <text evidence="1">The sequence shown here is derived from an EMBL/GenBank/DDBJ whole genome shotgun (WGS) entry which is preliminary data.</text>
</comment>
<feature type="non-terminal residue" evidence="1">
    <location>
        <position position="122"/>
    </location>
</feature>
<gene>
    <name evidence="1" type="ORF">L3Q82_022654</name>
</gene>
<protein>
    <submittedName>
        <fullName evidence="1">Uncharacterized protein</fullName>
    </submittedName>
</protein>
<evidence type="ECO:0000313" key="1">
    <source>
        <dbReference type="EMBL" id="KAI3372218.1"/>
    </source>
</evidence>
<keyword evidence="2" id="KW-1185">Reference proteome</keyword>
<proteinExistence type="predicted"/>
<dbReference type="EMBL" id="CM041535">
    <property type="protein sequence ID" value="KAI3372218.1"/>
    <property type="molecule type" value="Genomic_DNA"/>
</dbReference>